<evidence type="ECO:0000256" key="6">
    <source>
        <dbReference type="PIRSR" id="PIRSR005091-1"/>
    </source>
</evidence>
<evidence type="ECO:0000259" key="10">
    <source>
        <dbReference type="Pfam" id="PF00884"/>
    </source>
</evidence>
<dbReference type="InterPro" id="IPR050448">
    <property type="entry name" value="OpgB/LTA_synthase_biosynth"/>
</dbReference>
<feature type="binding site" evidence="8">
    <location>
        <position position="505"/>
    </location>
    <ligand>
        <name>Mn(2+)</name>
        <dbReference type="ChEBI" id="CHEBI:29035"/>
    </ligand>
</feature>
<name>A0A1B4V5D4_9GAMM</name>
<comment type="subcellular location">
    <subcellularLocation>
        <location evidence="1">Cell membrane</location>
        <topology evidence="1">Multi-pass membrane protein</topology>
    </subcellularLocation>
</comment>
<evidence type="ECO:0000313" key="11">
    <source>
        <dbReference type="EMBL" id="BAU48738.1"/>
    </source>
</evidence>
<gene>
    <name evidence="11" type="ORF">SVA_2188</name>
</gene>
<dbReference type="CDD" id="cd16015">
    <property type="entry name" value="LTA_synthase"/>
    <property type="match status" value="1"/>
</dbReference>
<keyword evidence="7" id="KW-0464">Manganese</keyword>
<evidence type="ECO:0000256" key="8">
    <source>
        <dbReference type="PIRSR" id="PIRSR005091-3"/>
    </source>
</evidence>
<dbReference type="EMBL" id="AP014936">
    <property type="protein sequence ID" value="BAU48738.1"/>
    <property type="molecule type" value="Genomic_DNA"/>
</dbReference>
<dbReference type="GO" id="GO:0005886">
    <property type="term" value="C:plasma membrane"/>
    <property type="evidence" value="ECO:0007669"/>
    <property type="project" value="UniProtKB-SubCell"/>
</dbReference>
<dbReference type="PANTHER" id="PTHR47371:SF3">
    <property type="entry name" value="PHOSPHOGLYCEROL TRANSFERASE I"/>
    <property type="match status" value="1"/>
</dbReference>
<dbReference type="Pfam" id="PF00884">
    <property type="entry name" value="Sulfatase"/>
    <property type="match status" value="1"/>
</dbReference>
<keyword evidence="3 9" id="KW-0812">Transmembrane</keyword>
<feature type="binding site" evidence="8">
    <location>
        <position position="336"/>
    </location>
    <ligand>
        <name>Mn(2+)</name>
        <dbReference type="ChEBI" id="CHEBI:29035"/>
    </ligand>
</feature>
<feature type="binding site" evidence="8">
    <location>
        <position position="296"/>
    </location>
    <ligand>
        <name>Mn(2+)</name>
        <dbReference type="ChEBI" id="CHEBI:29035"/>
    </ligand>
</feature>
<keyword evidence="4 9" id="KW-1133">Transmembrane helix</keyword>
<evidence type="ECO:0000256" key="3">
    <source>
        <dbReference type="ARBA" id="ARBA00022692"/>
    </source>
</evidence>
<dbReference type="InterPro" id="IPR017850">
    <property type="entry name" value="Alkaline_phosphatase_core_sf"/>
</dbReference>
<keyword evidence="12" id="KW-1185">Reference proteome</keyword>
<dbReference type="PANTHER" id="PTHR47371">
    <property type="entry name" value="LIPOTEICHOIC ACID SYNTHASE"/>
    <property type="match status" value="1"/>
</dbReference>
<evidence type="ECO:0000313" key="12">
    <source>
        <dbReference type="Proteomes" id="UP000218899"/>
    </source>
</evidence>
<evidence type="ECO:0000256" key="7">
    <source>
        <dbReference type="PIRSR" id="PIRSR005091-2"/>
    </source>
</evidence>
<sequence length="658" mass="73315">MALTIAGFGASVRRAFRARYFPLAVLAALFLAVSAFTRLVLYAVHAGELARPARELPAVLGFGALYDVVAGLYLFAPYALYLFLLPERLHRSQPHRVMLSIATALAVFGLLYLGPVEFFFFDEFNARFNFVAVSYLLYPHEVFVNIWESYPVGRVLAVVALATLALLAAAGRPLWRSFDRPTRWRERAAAFGLMAAVGTAGYGLVDVNTGRHSTDRIANELSQNGVYAFFHALLHNDLDYNQYYVTVRDDEAVARARRLVAQPNSRFIRDAANPLARRVHNRGPEKRLNVVVVVEESLGAEFLGAYGDGRGLTPNLDRLARDSLTFTRVYATGTRTVRGLEAITASFPPIPGESIIKRRGEHPVYTWGEVMRRHGYTPLFVYGGYGSFDGMNAFYGRNGYEVHDRTDMPEPAFANIWGVSDEDLFRYAIRMFDGKHARGEPFFAVVLTTSNHKPFTFPDGVPGVPATGGGRKAGVRYADHAIGKLFEAIRERPYFDETLFVIVGDHGARVYGREDIPVPSYELPLLVYAPRHVPARKVDVLMSQTDIAPTVLGLLGFSYDSVFFGRDVFAAVDDRFVLLSHNRDVALYRPDELVVLGIQKATATAHYDPRTHAQTAAAPDEERIRDAASVFQLGYELYRRGEYFAPEPKHTIAHAGAR</sequence>
<evidence type="ECO:0000256" key="5">
    <source>
        <dbReference type="ARBA" id="ARBA00023136"/>
    </source>
</evidence>
<feature type="binding site" evidence="8">
    <location>
        <position position="506"/>
    </location>
    <ligand>
        <name>Mn(2+)</name>
        <dbReference type="ChEBI" id="CHEBI:29035"/>
    </ligand>
</feature>
<feature type="transmembrane region" description="Helical" evidence="9">
    <location>
        <begin position="187"/>
        <end position="205"/>
    </location>
</feature>
<reference evidence="11 12" key="1">
    <citation type="submission" date="2015-08" db="EMBL/GenBank/DDBJ databases">
        <title>Complete genome sequence of Sulfurifustis variabilis.</title>
        <authorList>
            <person name="Miura A."/>
            <person name="Kojima H."/>
            <person name="Fukui M."/>
        </authorList>
    </citation>
    <scope>NUCLEOTIDE SEQUENCE [LARGE SCALE GENOMIC DNA]</scope>
    <source>
        <strain evidence="12">skN76</strain>
    </source>
</reference>
<dbReference type="GO" id="GO:0046872">
    <property type="term" value="F:metal ion binding"/>
    <property type="evidence" value="ECO:0007669"/>
    <property type="project" value="UniProtKB-KW"/>
</dbReference>
<feature type="domain" description="Sulfatase N-terminal" evidence="10">
    <location>
        <begin position="289"/>
        <end position="556"/>
    </location>
</feature>
<dbReference type="Proteomes" id="UP000218899">
    <property type="component" value="Chromosome"/>
</dbReference>
<keyword evidence="2" id="KW-1003">Cell membrane</keyword>
<proteinExistence type="predicted"/>
<feature type="active site" evidence="6">
    <location>
        <position position="336"/>
    </location>
</feature>
<dbReference type="KEGG" id="sva:SVA_2188"/>
<keyword evidence="7" id="KW-0479">Metal-binding</keyword>
<evidence type="ECO:0000256" key="9">
    <source>
        <dbReference type="SAM" id="Phobius"/>
    </source>
</evidence>
<feature type="transmembrane region" description="Helical" evidence="9">
    <location>
        <begin position="64"/>
        <end position="85"/>
    </location>
</feature>
<dbReference type="SUPFAM" id="SSF53649">
    <property type="entry name" value="Alkaline phosphatase-like"/>
    <property type="match status" value="1"/>
</dbReference>
<evidence type="ECO:0000256" key="4">
    <source>
        <dbReference type="ARBA" id="ARBA00022989"/>
    </source>
</evidence>
<feature type="transmembrane region" description="Helical" evidence="9">
    <location>
        <begin position="155"/>
        <end position="175"/>
    </location>
</feature>
<accession>A0A1B4V5D4</accession>
<protein>
    <submittedName>
        <fullName evidence="11">Sulfatase</fullName>
    </submittedName>
</protein>
<dbReference type="InterPro" id="IPR012160">
    <property type="entry name" value="LtaS-like"/>
</dbReference>
<dbReference type="AlphaFoldDB" id="A0A1B4V5D4"/>
<feature type="binding site" evidence="7">
    <location>
        <position position="452"/>
    </location>
    <ligand>
        <name>substrate</name>
    </ligand>
</feature>
<feature type="transmembrane region" description="Helical" evidence="9">
    <location>
        <begin position="97"/>
        <end position="121"/>
    </location>
</feature>
<dbReference type="PIRSF" id="PIRSF005091">
    <property type="entry name" value="Mmb_sulf_HI1246"/>
    <property type="match status" value="1"/>
</dbReference>
<dbReference type="OrthoDB" id="9760224at2"/>
<organism evidence="11 12">
    <name type="scientific">Sulfurifustis variabilis</name>
    <dbReference type="NCBI Taxonomy" id="1675686"/>
    <lineage>
        <taxon>Bacteria</taxon>
        <taxon>Pseudomonadati</taxon>
        <taxon>Pseudomonadota</taxon>
        <taxon>Gammaproteobacteria</taxon>
        <taxon>Acidiferrobacterales</taxon>
        <taxon>Acidiferrobacteraceae</taxon>
        <taxon>Sulfurifustis</taxon>
    </lineage>
</organism>
<keyword evidence="5 9" id="KW-0472">Membrane</keyword>
<feature type="transmembrane region" description="Helical" evidence="9">
    <location>
        <begin position="20"/>
        <end position="44"/>
    </location>
</feature>
<evidence type="ECO:0000256" key="2">
    <source>
        <dbReference type="ARBA" id="ARBA00022475"/>
    </source>
</evidence>
<evidence type="ECO:0000256" key="1">
    <source>
        <dbReference type="ARBA" id="ARBA00004651"/>
    </source>
</evidence>
<dbReference type="RefSeq" id="WP_096461221.1">
    <property type="nucleotide sequence ID" value="NZ_AP014936.1"/>
</dbReference>
<dbReference type="Gene3D" id="3.40.720.10">
    <property type="entry name" value="Alkaline Phosphatase, subunit A"/>
    <property type="match status" value="1"/>
</dbReference>
<dbReference type="Gene3D" id="3.30.1120.80">
    <property type="match status" value="1"/>
</dbReference>
<dbReference type="InterPro" id="IPR000917">
    <property type="entry name" value="Sulfatase_N"/>
</dbReference>